<keyword evidence="3" id="KW-1185">Reference proteome</keyword>
<reference evidence="2" key="2">
    <citation type="submission" date="2022-06" db="UniProtKB">
        <authorList>
            <consortium name="EnsemblMetazoa"/>
        </authorList>
    </citation>
    <scope>IDENTIFICATION</scope>
    <source>
        <strain evidence="2">DF5081</strain>
    </source>
</reference>
<evidence type="ECO:0000313" key="2">
    <source>
        <dbReference type="EnsemblMetazoa" id="CJA31524.1"/>
    </source>
</evidence>
<keyword evidence="1" id="KW-1133">Transmembrane helix</keyword>
<keyword evidence="1" id="KW-0812">Transmembrane</keyword>
<feature type="transmembrane region" description="Helical" evidence="1">
    <location>
        <begin position="12"/>
        <end position="35"/>
    </location>
</feature>
<proteinExistence type="predicted"/>
<organism evidence="2 3">
    <name type="scientific">Caenorhabditis japonica</name>
    <dbReference type="NCBI Taxonomy" id="281687"/>
    <lineage>
        <taxon>Eukaryota</taxon>
        <taxon>Metazoa</taxon>
        <taxon>Ecdysozoa</taxon>
        <taxon>Nematoda</taxon>
        <taxon>Chromadorea</taxon>
        <taxon>Rhabditida</taxon>
        <taxon>Rhabditina</taxon>
        <taxon>Rhabditomorpha</taxon>
        <taxon>Rhabditoidea</taxon>
        <taxon>Rhabditidae</taxon>
        <taxon>Peloderinae</taxon>
        <taxon>Caenorhabditis</taxon>
    </lineage>
</organism>
<evidence type="ECO:0000313" key="3">
    <source>
        <dbReference type="Proteomes" id="UP000005237"/>
    </source>
</evidence>
<sequence>MQIRDARSRLSWTLAYILIPFITIDPFGFEAVFYISQIKEAPNSGSRIYGTLQTRSLRTLVDAATLATRECRKLREPWPMFCSDFSKPHSQCMRNSLFNWSELSAFYTKYTVPRGWSSSQ</sequence>
<evidence type="ECO:0000256" key="1">
    <source>
        <dbReference type="SAM" id="Phobius"/>
    </source>
</evidence>
<accession>A0A8R1IJA6</accession>
<name>A0A8R1IJA6_CAEJA</name>
<dbReference type="Proteomes" id="UP000005237">
    <property type="component" value="Unassembled WGS sequence"/>
</dbReference>
<dbReference type="EnsemblMetazoa" id="CJA31524.1">
    <property type="protein sequence ID" value="CJA31524.1"/>
    <property type="gene ID" value="WBGene00207371"/>
</dbReference>
<keyword evidence="1" id="KW-0472">Membrane</keyword>
<protein>
    <submittedName>
        <fullName evidence="2">Uncharacterized protein</fullName>
    </submittedName>
</protein>
<dbReference type="AlphaFoldDB" id="A0A8R1IJA6"/>
<reference evidence="3" key="1">
    <citation type="submission" date="2010-08" db="EMBL/GenBank/DDBJ databases">
        <authorList>
            <consortium name="Caenorhabditis japonica Sequencing Consortium"/>
            <person name="Wilson R.K."/>
        </authorList>
    </citation>
    <scope>NUCLEOTIDE SEQUENCE [LARGE SCALE GENOMIC DNA]</scope>
    <source>
        <strain evidence="3">DF5081</strain>
    </source>
</reference>